<protein>
    <submittedName>
        <fullName evidence="2">PHP domain-containing protein</fullName>
    </submittedName>
</protein>
<organism evidence="2 3">
    <name type="scientific">Geovibrio thiophilus</name>
    <dbReference type="NCBI Taxonomy" id="139438"/>
    <lineage>
        <taxon>Bacteria</taxon>
        <taxon>Pseudomonadati</taxon>
        <taxon>Deferribacterota</taxon>
        <taxon>Deferribacteres</taxon>
        <taxon>Deferribacterales</taxon>
        <taxon>Geovibrionaceae</taxon>
        <taxon>Geovibrio</taxon>
    </lineage>
</organism>
<dbReference type="PANTHER" id="PTHR42924">
    <property type="entry name" value="EXONUCLEASE"/>
    <property type="match status" value="1"/>
</dbReference>
<gene>
    <name evidence="2" type="ORF">EP073_07480</name>
</gene>
<evidence type="ECO:0000259" key="1">
    <source>
        <dbReference type="SMART" id="SM00481"/>
    </source>
</evidence>
<dbReference type="InterPro" id="IPR004013">
    <property type="entry name" value="PHP_dom"/>
</dbReference>
<sequence>MIDLHCHSVFSDGTKTPAEIVRMADSKRIRHIALTDHDTVAGLPDFFAAKGNAERIAGTEISIDFSPGTMHVVGLFIDYKSAELTAKLGELLIARKERNDSMLKEVSRLVDREITENEVSTSNLGELGRPHIAKFLIREGVVADMEEAFDKYLAKGKPIYRERKRFSFEESAEMIHAAGGITILAHPFSMRLEKDAYLPYIKGMTDKGLDAVETYCSYHSEEDTLFFNDLTKKLGLPVSAGSDYHGENKTNVKLGKWNCRLHNPENVLYALRKKAEQYR</sequence>
<accession>A0A410JYJ2</accession>
<dbReference type="Pfam" id="PF02811">
    <property type="entry name" value="PHP"/>
    <property type="match status" value="1"/>
</dbReference>
<dbReference type="SMART" id="SM00481">
    <property type="entry name" value="POLIIIAc"/>
    <property type="match status" value="1"/>
</dbReference>
<evidence type="ECO:0000313" key="3">
    <source>
        <dbReference type="Proteomes" id="UP000287502"/>
    </source>
</evidence>
<dbReference type="GO" id="GO:0035312">
    <property type="term" value="F:5'-3' DNA exonuclease activity"/>
    <property type="evidence" value="ECO:0007669"/>
    <property type="project" value="TreeGrafter"/>
</dbReference>
<dbReference type="OrthoDB" id="9804333at2"/>
<evidence type="ECO:0000313" key="2">
    <source>
        <dbReference type="EMBL" id="QAR33247.1"/>
    </source>
</evidence>
<reference evidence="2 3" key="1">
    <citation type="submission" date="2019-01" db="EMBL/GenBank/DDBJ databases">
        <title>Geovibrio thiophilus DSM 11263, complete genome.</title>
        <authorList>
            <person name="Spring S."/>
            <person name="Bunk B."/>
            <person name="Sproer C."/>
        </authorList>
    </citation>
    <scope>NUCLEOTIDE SEQUENCE [LARGE SCALE GENOMIC DNA]</scope>
    <source>
        <strain evidence="2 3">DSM 11263</strain>
    </source>
</reference>
<dbReference type="Proteomes" id="UP000287502">
    <property type="component" value="Chromosome"/>
</dbReference>
<dbReference type="Gene3D" id="3.20.20.140">
    <property type="entry name" value="Metal-dependent hydrolases"/>
    <property type="match status" value="1"/>
</dbReference>
<dbReference type="SUPFAM" id="SSF89550">
    <property type="entry name" value="PHP domain-like"/>
    <property type="match status" value="1"/>
</dbReference>
<dbReference type="EMBL" id="CP035108">
    <property type="protein sequence ID" value="QAR33247.1"/>
    <property type="molecule type" value="Genomic_DNA"/>
</dbReference>
<proteinExistence type="predicted"/>
<feature type="domain" description="Polymerase/histidinol phosphatase N-terminal" evidence="1">
    <location>
        <begin position="2"/>
        <end position="65"/>
    </location>
</feature>
<dbReference type="KEGG" id="gtl:EP073_07480"/>
<name>A0A410JYJ2_9BACT</name>
<dbReference type="CDD" id="cd07438">
    <property type="entry name" value="PHP_HisPPase_AMP"/>
    <property type="match status" value="1"/>
</dbReference>
<dbReference type="InterPro" id="IPR003141">
    <property type="entry name" value="Pol/His_phosphatase_N"/>
</dbReference>
<dbReference type="GO" id="GO:0004534">
    <property type="term" value="F:5'-3' RNA exonuclease activity"/>
    <property type="evidence" value="ECO:0007669"/>
    <property type="project" value="TreeGrafter"/>
</dbReference>
<dbReference type="Gene3D" id="1.10.150.650">
    <property type="match status" value="1"/>
</dbReference>
<keyword evidence="3" id="KW-1185">Reference proteome</keyword>
<dbReference type="InterPro" id="IPR052018">
    <property type="entry name" value="PHP_domain"/>
</dbReference>
<dbReference type="PANTHER" id="PTHR42924:SF3">
    <property type="entry name" value="POLYMERASE_HISTIDINOL PHOSPHATASE N-TERMINAL DOMAIN-CONTAINING PROTEIN"/>
    <property type="match status" value="1"/>
</dbReference>
<dbReference type="RefSeq" id="WP_128466533.1">
    <property type="nucleotide sequence ID" value="NZ_CP035108.1"/>
</dbReference>
<dbReference type="AlphaFoldDB" id="A0A410JYJ2"/>
<dbReference type="InterPro" id="IPR016195">
    <property type="entry name" value="Pol/histidinol_Pase-like"/>
</dbReference>